<evidence type="ECO:0000256" key="7">
    <source>
        <dbReference type="SAM" id="MobiDB-lite"/>
    </source>
</evidence>
<evidence type="ECO:0000313" key="10">
    <source>
        <dbReference type="Proteomes" id="UP000015100"/>
    </source>
</evidence>
<keyword evidence="2" id="KW-0698">rRNA processing</keyword>
<evidence type="ECO:0000256" key="5">
    <source>
        <dbReference type="ARBA" id="ARBA00022691"/>
    </source>
</evidence>
<dbReference type="GO" id="GO:0008650">
    <property type="term" value="F:rRNA (uridine-2'-O-)-methyltransferase activity"/>
    <property type="evidence" value="ECO:0007669"/>
    <property type="project" value="EnsemblFungi"/>
</dbReference>
<dbReference type="InterPro" id="IPR002877">
    <property type="entry name" value="RNA_MeTrfase_FtsJ_dom"/>
</dbReference>
<protein>
    <recommendedName>
        <fullName evidence="6">rRNA methyltransferase 2, mitochondrial</fullName>
    </recommendedName>
</protein>
<dbReference type="eggNOG" id="KOG4589">
    <property type="taxonomic scope" value="Eukaryota"/>
</dbReference>
<dbReference type="SUPFAM" id="SSF53335">
    <property type="entry name" value="S-adenosyl-L-methionine-dependent methyltransferases"/>
    <property type="match status" value="1"/>
</dbReference>
<reference evidence="10" key="2">
    <citation type="submission" date="2013-04" db="EMBL/GenBank/DDBJ databases">
        <title>Genomic mechanisms accounting for the adaptation to parasitism in nematode-trapping fungi.</title>
        <authorList>
            <person name="Ahren D.G."/>
        </authorList>
    </citation>
    <scope>NUCLEOTIDE SEQUENCE [LARGE SCALE GENOMIC DNA]</scope>
    <source>
        <strain evidence="10">CBS 200.50</strain>
    </source>
</reference>
<evidence type="ECO:0000259" key="8">
    <source>
        <dbReference type="Pfam" id="PF01728"/>
    </source>
</evidence>
<dbReference type="HAMAP" id="MF_01547">
    <property type="entry name" value="RNA_methyltr_E"/>
    <property type="match status" value="1"/>
</dbReference>
<feature type="domain" description="Ribosomal RNA methyltransferase FtsJ" evidence="8">
    <location>
        <begin position="44"/>
        <end position="329"/>
    </location>
</feature>
<dbReference type="InterPro" id="IPR050082">
    <property type="entry name" value="RNA_methyltr_RlmE"/>
</dbReference>
<dbReference type="InterPro" id="IPR015507">
    <property type="entry name" value="rRNA-MeTfrase_E"/>
</dbReference>
<dbReference type="Pfam" id="PF01728">
    <property type="entry name" value="FtsJ"/>
    <property type="match status" value="1"/>
</dbReference>
<accession>S8A4I0</accession>
<dbReference type="PANTHER" id="PTHR10920:SF18">
    <property type="entry name" value="RRNA METHYLTRANSFERASE 2, MITOCHONDRIAL"/>
    <property type="match status" value="1"/>
</dbReference>
<dbReference type="PANTHER" id="PTHR10920">
    <property type="entry name" value="RIBOSOMAL RNA METHYLTRANSFERASE"/>
    <property type="match status" value="1"/>
</dbReference>
<keyword evidence="5" id="KW-0949">S-adenosyl-L-methionine</keyword>
<dbReference type="STRING" id="1284197.S8A4I0"/>
<proteinExistence type="inferred from homology"/>
<evidence type="ECO:0000256" key="1">
    <source>
        <dbReference type="ARBA" id="ARBA00009258"/>
    </source>
</evidence>
<organism evidence="9 10">
    <name type="scientific">Dactylellina haptotyla (strain CBS 200.50)</name>
    <name type="common">Nematode-trapping fungus</name>
    <name type="synonym">Monacrosporium haptotylum</name>
    <dbReference type="NCBI Taxonomy" id="1284197"/>
    <lineage>
        <taxon>Eukaryota</taxon>
        <taxon>Fungi</taxon>
        <taxon>Dikarya</taxon>
        <taxon>Ascomycota</taxon>
        <taxon>Pezizomycotina</taxon>
        <taxon>Orbiliomycetes</taxon>
        <taxon>Orbiliales</taxon>
        <taxon>Orbiliaceae</taxon>
        <taxon>Dactylellina</taxon>
    </lineage>
</organism>
<sequence length="355" mass="39199">MHNSMLLTRQFSTAKPLAGSKSSKAWLRRQMGDRESREAKVMLYKSRAAFKLIQIDQEHKLLHPGMTVVDLGYAPGSWSQVAVAQTSPGGRVVGIDLLPAPPPKGASAIQGNFLSPGVQASLRRYLSDPDRGRPKVPPAFTPIEEQIKAALELEPDIEGVVSSERINPNPVLDLDDTKSSGYIAQERRDSLHDEEEEQKIESASISREKTQAEKEQNTVDVVLSDMCAPWPLISGFHMNTVLIPWQRLMNTSGVPTRDHAESMRLCTSALLFCVDVLKPGGSFVCKYYQGADDEVLKKNIKKVFATVKVVKPESSRSESKESYFVAKGKFKGVKKESISTEALEAKPEGPHGWNI</sequence>
<name>S8A4I0_DACHA</name>
<dbReference type="AlphaFoldDB" id="S8A4I0"/>
<dbReference type="OMA" id="WSQVAVN"/>
<feature type="region of interest" description="Disordered" evidence="7">
    <location>
        <begin position="187"/>
        <end position="212"/>
    </location>
</feature>
<dbReference type="EMBL" id="AQGS01000598">
    <property type="protein sequence ID" value="EPS37890.1"/>
    <property type="molecule type" value="Genomic_DNA"/>
</dbReference>
<reference evidence="9 10" key="1">
    <citation type="journal article" date="2013" name="PLoS Genet.">
        <title>Genomic mechanisms accounting for the adaptation to parasitism in nematode-trapping fungi.</title>
        <authorList>
            <person name="Meerupati T."/>
            <person name="Andersson K.M."/>
            <person name="Friman E."/>
            <person name="Kumar D."/>
            <person name="Tunlid A."/>
            <person name="Ahren D."/>
        </authorList>
    </citation>
    <scope>NUCLEOTIDE SEQUENCE [LARGE SCALE GENOMIC DNA]</scope>
    <source>
        <strain evidence="9 10">CBS 200.50</strain>
    </source>
</reference>
<dbReference type="Gene3D" id="3.40.50.150">
    <property type="entry name" value="Vaccinia Virus protein VP39"/>
    <property type="match status" value="1"/>
</dbReference>
<keyword evidence="4" id="KW-0808">Transferase</keyword>
<dbReference type="Proteomes" id="UP000015100">
    <property type="component" value="Unassembled WGS sequence"/>
</dbReference>
<dbReference type="OrthoDB" id="20105at2759"/>
<gene>
    <name evidence="9" type="ORF">H072_8341</name>
</gene>
<evidence type="ECO:0000256" key="3">
    <source>
        <dbReference type="ARBA" id="ARBA00022603"/>
    </source>
</evidence>
<keyword evidence="10" id="KW-1185">Reference proteome</keyword>
<evidence type="ECO:0000256" key="2">
    <source>
        <dbReference type="ARBA" id="ARBA00022552"/>
    </source>
</evidence>
<comment type="caution">
    <text evidence="9">The sequence shown here is derived from an EMBL/GenBank/DDBJ whole genome shotgun (WGS) entry which is preliminary data.</text>
</comment>
<evidence type="ECO:0000256" key="6">
    <source>
        <dbReference type="ARBA" id="ARBA00041184"/>
    </source>
</evidence>
<comment type="similarity">
    <text evidence="1">Belongs to the class I-like SAM-binding methyltransferase superfamily. RNA methyltransferase RlmE family.</text>
</comment>
<evidence type="ECO:0000313" key="9">
    <source>
        <dbReference type="EMBL" id="EPS37890.1"/>
    </source>
</evidence>
<dbReference type="HOGENOM" id="CLU_009422_2_0_1"/>
<dbReference type="InterPro" id="IPR029063">
    <property type="entry name" value="SAM-dependent_MTases_sf"/>
</dbReference>
<dbReference type="GO" id="GO:0005739">
    <property type="term" value="C:mitochondrion"/>
    <property type="evidence" value="ECO:0007669"/>
    <property type="project" value="EnsemblFungi"/>
</dbReference>
<keyword evidence="3" id="KW-0489">Methyltransferase</keyword>
<evidence type="ECO:0000256" key="4">
    <source>
        <dbReference type="ARBA" id="ARBA00022679"/>
    </source>
</evidence>